<dbReference type="AlphaFoldDB" id="A0A8J6TR16"/>
<gene>
    <name evidence="1" type="ORF">H8702_03000</name>
</gene>
<keyword evidence="2" id="KW-1185">Reference proteome</keyword>
<comment type="caution">
    <text evidence="1">The sequence shown here is derived from an EMBL/GenBank/DDBJ whole genome shotgun (WGS) entry which is preliminary data.</text>
</comment>
<name>A0A8J6TR16_9FIRM</name>
<dbReference type="EMBL" id="JACRTL010000001">
    <property type="protein sequence ID" value="MBC8610091.1"/>
    <property type="molecule type" value="Genomic_DNA"/>
</dbReference>
<dbReference type="Proteomes" id="UP000632659">
    <property type="component" value="Unassembled WGS sequence"/>
</dbReference>
<proteinExistence type="predicted"/>
<protein>
    <submittedName>
        <fullName evidence="1">Uncharacterized protein</fullName>
    </submittedName>
</protein>
<accession>A0A8J6TR16</accession>
<dbReference type="RefSeq" id="WP_093988508.1">
    <property type="nucleotide sequence ID" value="NZ_FYDD01000003.1"/>
</dbReference>
<organism evidence="1 2">
    <name type="scientific">Massiliimalia timonensis</name>
    <dbReference type="NCBI Taxonomy" id="1987501"/>
    <lineage>
        <taxon>Bacteria</taxon>
        <taxon>Bacillati</taxon>
        <taxon>Bacillota</taxon>
        <taxon>Clostridia</taxon>
        <taxon>Eubacteriales</taxon>
        <taxon>Oscillospiraceae</taxon>
        <taxon>Massiliimalia</taxon>
    </lineage>
</organism>
<reference evidence="1" key="1">
    <citation type="submission" date="2020-08" db="EMBL/GenBank/DDBJ databases">
        <title>Genome public.</title>
        <authorList>
            <person name="Liu C."/>
            <person name="Sun Q."/>
        </authorList>
    </citation>
    <scope>NUCLEOTIDE SEQUENCE</scope>
    <source>
        <strain evidence="1">NSJ-15</strain>
    </source>
</reference>
<evidence type="ECO:0000313" key="1">
    <source>
        <dbReference type="EMBL" id="MBC8610091.1"/>
    </source>
</evidence>
<evidence type="ECO:0000313" key="2">
    <source>
        <dbReference type="Proteomes" id="UP000632659"/>
    </source>
</evidence>
<sequence>MNLFLKFFFLLMFMVFGTIGWEERYDTGFSWDLSADGALANPQAVYQEQADWVAETLQIDFPEYGEMSLQVYEEEESVDVYAELHFPEGTSARFLNAVRNDEDWKTGPVGEYARFQLEKQQIYHDIPLLNDGAWLFLDDQLIDTDSGSGWLGGCYIGNNPYYYEEYGHNYIIAVFDRDLTLYYYQHGEMS</sequence>